<dbReference type="InParanoid" id="A0A0V0QQF5"/>
<comment type="caution">
    <text evidence="1">The sequence shown here is derived from an EMBL/GenBank/DDBJ whole genome shotgun (WGS) entry which is preliminary data.</text>
</comment>
<name>A0A0V0QQF5_PSEPJ</name>
<protein>
    <submittedName>
        <fullName evidence="1">Uncharacterized protein</fullName>
    </submittedName>
</protein>
<proteinExistence type="predicted"/>
<sequence length="274" mass="33203">MNKKKQFIKKGTSLIVSALNNPVLDDTIKSKLLLNLAVSKNFFDYPQKEAHEINQEFKKYLVQNQKTESNIDNLFQSIKNNRTFRKDEPKMAIQMLQFQYELAQKQKKNQVQSIILYSSYFIDNKFYDQAEKLLLGVSKFDTFNKYKEDDFHTLFDYKKNIYDYENPQNDYNQAFSLALLANMYDLLGKSQQRDELIFVKKMFQMHCQIPRWTQIQTNQDLLQIHTIQKQDMQFKTDDLYEEYSLTENYENEDKYNEEEFEEFMRQYKLNQQNY</sequence>
<evidence type="ECO:0000313" key="2">
    <source>
        <dbReference type="Proteomes" id="UP000054937"/>
    </source>
</evidence>
<gene>
    <name evidence="1" type="ORF">PPERSA_04330</name>
</gene>
<dbReference type="EMBL" id="LDAU01000114">
    <property type="protein sequence ID" value="KRX04515.1"/>
    <property type="molecule type" value="Genomic_DNA"/>
</dbReference>
<dbReference type="Proteomes" id="UP000054937">
    <property type="component" value="Unassembled WGS sequence"/>
</dbReference>
<organism evidence="1 2">
    <name type="scientific">Pseudocohnilembus persalinus</name>
    <name type="common">Ciliate</name>
    <dbReference type="NCBI Taxonomy" id="266149"/>
    <lineage>
        <taxon>Eukaryota</taxon>
        <taxon>Sar</taxon>
        <taxon>Alveolata</taxon>
        <taxon>Ciliophora</taxon>
        <taxon>Intramacronucleata</taxon>
        <taxon>Oligohymenophorea</taxon>
        <taxon>Scuticociliatia</taxon>
        <taxon>Philasterida</taxon>
        <taxon>Pseudocohnilembidae</taxon>
        <taxon>Pseudocohnilembus</taxon>
    </lineage>
</organism>
<accession>A0A0V0QQF5</accession>
<dbReference type="AlphaFoldDB" id="A0A0V0QQF5"/>
<evidence type="ECO:0000313" key="1">
    <source>
        <dbReference type="EMBL" id="KRX04515.1"/>
    </source>
</evidence>
<reference evidence="1 2" key="1">
    <citation type="journal article" date="2015" name="Sci. Rep.">
        <title>Genome of the facultative scuticociliatosis pathogen Pseudocohnilembus persalinus provides insight into its virulence through horizontal gene transfer.</title>
        <authorList>
            <person name="Xiong J."/>
            <person name="Wang G."/>
            <person name="Cheng J."/>
            <person name="Tian M."/>
            <person name="Pan X."/>
            <person name="Warren A."/>
            <person name="Jiang C."/>
            <person name="Yuan D."/>
            <person name="Miao W."/>
        </authorList>
    </citation>
    <scope>NUCLEOTIDE SEQUENCE [LARGE SCALE GENOMIC DNA]</scope>
    <source>
        <strain evidence="1">36N120E</strain>
    </source>
</reference>
<keyword evidence="2" id="KW-1185">Reference proteome</keyword>